<proteinExistence type="predicted"/>
<dbReference type="AlphaFoldDB" id="A0A5J6JDN0"/>
<name>A0A5J6JDN0_STRVI</name>
<dbReference type="GeneID" id="95615036"/>
<keyword evidence="3" id="KW-1185">Reference proteome</keyword>
<evidence type="ECO:0000259" key="1">
    <source>
        <dbReference type="Pfam" id="PF12770"/>
    </source>
</evidence>
<dbReference type="SUPFAM" id="SSF48452">
    <property type="entry name" value="TPR-like"/>
    <property type="match status" value="2"/>
</dbReference>
<evidence type="ECO:0000313" key="3">
    <source>
        <dbReference type="Proteomes" id="UP000325563"/>
    </source>
</evidence>
<dbReference type="Proteomes" id="UP000325563">
    <property type="component" value="Chromosome"/>
</dbReference>
<dbReference type="KEGG" id="svn:CP980_31325"/>
<sequence length="961" mass="102105">MTPVREAEALREARRLVKLPPGAHDLAVRHLLGWFHWFRHQALVLRTGPDPGGERGRYLDQGQPDLRIAVQALTACFLAGEEDLPEPLLPVLAVNAAGHALPLVEELGRSSDPVRLAGAAELWQRIADHVPAGHPHRALHLTALANVLRIAWREGGPQADLDTAIDRFEEALSAAPEEPAHRAMYLYNLGDALGARFQRTGAMEDVDRAVALLEEAERGTPEDGPYRALVLTGSGSALRARYGRAGALPDLDGAVARYREAVSTPSAFPEDPSGLVTTLCDLGSVLRLRFERTGAIEDADAAVEAGRRAVATMPEGHPGRVVTLSGLGAALRARYVRTGLAADADGAVETGRLAVEAVPSDHPERAVYLNDLGDALLVRYDRCGDPADRDAAVTAWSAAAAHASSTASVRIRAGMAAARLLAKSGEAERAARAADEAVRLMPQMTGCRLERHDRRDAIGDMAGLVASAAAFVLAAPGGTAHGRAERALGLLEVGRAVMFGQAPDNRGDLTDLRERHPELARRFTELRDGLDGLDGPTYDRHRSAQEFTALLAEIRDLDGFASFALPPTVGELRAEASHGPIVVFNVSGLRSDALLLTAEGLTGLPLPGLGRATVVARTNAFRQAQHTASRAADPVEREQAQAVLVDVLEWLWDAAAGPVLDVLGYKGPPPPEAEAELPRVWWAPGGLLGLLPLHAAGHHADAPQDPYRRTVMDRVVSSYTPTVRALRRARGRTPGGRAGAAATERALIVAMPTTPGLPGGGRLRFADAEAAVPADLFPDRVVLREQVGAEGDAAPTKANVLAHLPRCAVAHFACHGTSDPADPARSRLLLHDHAVAPLTVGSLAPVALDHPKLAYLSACRTAAIDTAGLFDEAIHLTSAFQLAGFPHAIGTLWEIDDPIAVRIARAFYEGLRTDSGSIDPDRAARALHSAVRQVRDGHDLPPGHDRRRAPLLWAAHLHAGA</sequence>
<dbReference type="Gene3D" id="1.25.40.10">
    <property type="entry name" value="Tetratricopeptide repeat domain"/>
    <property type="match status" value="2"/>
</dbReference>
<feature type="domain" description="CHAT" evidence="1">
    <location>
        <begin position="647"/>
        <end position="960"/>
    </location>
</feature>
<organism evidence="2 3">
    <name type="scientific">Streptomyces vinaceus</name>
    <dbReference type="NCBI Taxonomy" id="1960"/>
    <lineage>
        <taxon>Bacteria</taxon>
        <taxon>Bacillati</taxon>
        <taxon>Actinomycetota</taxon>
        <taxon>Actinomycetes</taxon>
        <taxon>Kitasatosporales</taxon>
        <taxon>Streptomycetaceae</taxon>
        <taxon>Streptomyces</taxon>
    </lineage>
</organism>
<dbReference type="EMBL" id="CP023692">
    <property type="protein sequence ID" value="QEV48970.1"/>
    <property type="molecule type" value="Genomic_DNA"/>
</dbReference>
<protein>
    <submittedName>
        <fullName evidence="2">CHAT domain-containing protein</fullName>
    </submittedName>
</protein>
<reference evidence="2 3" key="1">
    <citation type="submission" date="2017-09" db="EMBL/GenBank/DDBJ databases">
        <authorList>
            <person name="Lee N."/>
            <person name="Cho B.-K."/>
        </authorList>
    </citation>
    <scope>NUCLEOTIDE SEQUENCE [LARGE SCALE GENOMIC DNA]</scope>
    <source>
        <strain evidence="2 3">ATCC 27476</strain>
    </source>
</reference>
<dbReference type="Pfam" id="PF12770">
    <property type="entry name" value="CHAT"/>
    <property type="match status" value="1"/>
</dbReference>
<dbReference type="InterPro" id="IPR024983">
    <property type="entry name" value="CHAT_dom"/>
</dbReference>
<gene>
    <name evidence="2" type="ORF">CP980_31325</name>
</gene>
<dbReference type="InterPro" id="IPR011990">
    <property type="entry name" value="TPR-like_helical_dom_sf"/>
</dbReference>
<evidence type="ECO:0000313" key="2">
    <source>
        <dbReference type="EMBL" id="QEV48970.1"/>
    </source>
</evidence>
<dbReference type="RefSeq" id="WP_150529640.1">
    <property type="nucleotide sequence ID" value="NZ_BNBW01000003.1"/>
</dbReference>
<accession>A0A5J6JDN0</accession>